<sequence>MPAPADVFALIARHYAVPLESIGPGTRLVYDLGSDSSDLVELCIILSEHFACELDTHRMATLNTAGDVFKMVCLSISDR</sequence>
<dbReference type="SUPFAM" id="SSF47336">
    <property type="entry name" value="ACP-like"/>
    <property type="match status" value="1"/>
</dbReference>
<dbReference type="EMBL" id="JAAVJI010000001">
    <property type="protein sequence ID" value="NJO99553.1"/>
    <property type="molecule type" value="Genomic_DNA"/>
</dbReference>
<dbReference type="Pfam" id="PF00550">
    <property type="entry name" value="PP-binding"/>
    <property type="match status" value="1"/>
</dbReference>
<feature type="domain" description="Carrier" evidence="1">
    <location>
        <begin position="8"/>
        <end position="68"/>
    </location>
</feature>
<evidence type="ECO:0000313" key="3">
    <source>
        <dbReference type="Proteomes" id="UP000746535"/>
    </source>
</evidence>
<proteinExistence type="predicted"/>
<evidence type="ECO:0000259" key="1">
    <source>
        <dbReference type="Pfam" id="PF00550"/>
    </source>
</evidence>
<gene>
    <name evidence="2" type="ORF">HBH25_01550</name>
</gene>
<name>A0ABX0YBA8_9PSED</name>
<dbReference type="InterPro" id="IPR009081">
    <property type="entry name" value="PP-bd_ACP"/>
</dbReference>
<comment type="caution">
    <text evidence="2">The sequence shown here is derived from an EMBL/GenBank/DDBJ whole genome shotgun (WGS) entry which is preliminary data.</text>
</comment>
<dbReference type="Proteomes" id="UP000746535">
    <property type="component" value="Unassembled WGS sequence"/>
</dbReference>
<accession>A0ABX0YBA8</accession>
<dbReference type="Gene3D" id="1.10.1200.10">
    <property type="entry name" value="ACP-like"/>
    <property type="match status" value="1"/>
</dbReference>
<keyword evidence="3" id="KW-1185">Reference proteome</keyword>
<protein>
    <submittedName>
        <fullName evidence="2">Acyl carrier protein</fullName>
    </submittedName>
</protein>
<reference evidence="2 3" key="1">
    <citation type="submission" date="2020-03" db="EMBL/GenBank/DDBJ databases">
        <authorList>
            <person name="Wang L."/>
            <person name="He N."/>
            <person name="Li Y."/>
            <person name="Fang Y."/>
            <person name="Zhang F."/>
        </authorList>
    </citation>
    <scope>NUCLEOTIDE SEQUENCE [LARGE SCALE GENOMIC DNA]</scope>
    <source>
        <strain evidence="3">hsmgli-8</strain>
    </source>
</reference>
<dbReference type="InterPro" id="IPR036736">
    <property type="entry name" value="ACP-like_sf"/>
</dbReference>
<dbReference type="RefSeq" id="WP_168080811.1">
    <property type="nucleotide sequence ID" value="NZ_JAAVJI010000001.1"/>
</dbReference>
<evidence type="ECO:0000313" key="2">
    <source>
        <dbReference type="EMBL" id="NJO99553.1"/>
    </source>
</evidence>
<organism evidence="2 3">
    <name type="scientific">Pseudomonas quercus</name>
    <dbReference type="NCBI Taxonomy" id="2722792"/>
    <lineage>
        <taxon>Bacteria</taxon>
        <taxon>Pseudomonadati</taxon>
        <taxon>Pseudomonadota</taxon>
        <taxon>Gammaproteobacteria</taxon>
        <taxon>Pseudomonadales</taxon>
        <taxon>Pseudomonadaceae</taxon>
        <taxon>Pseudomonas</taxon>
    </lineage>
</organism>